<dbReference type="RefSeq" id="WP_281812799.1">
    <property type="nucleotide sequence ID" value="NZ_BRLB01000001.1"/>
</dbReference>
<keyword evidence="4" id="KW-0808">Transferase</keyword>
<dbReference type="Gene3D" id="2.70.70.10">
    <property type="entry name" value="Glucose Permease (Domain IIA)"/>
    <property type="match status" value="1"/>
</dbReference>
<comment type="subcellular location">
    <subcellularLocation>
        <location evidence="1">Cytoplasm</location>
    </subcellularLocation>
</comment>
<evidence type="ECO:0000313" key="9">
    <source>
        <dbReference type="Proteomes" id="UP001144256"/>
    </source>
</evidence>
<dbReference type="NCBIfam" id="TIGR00830">
    <property type="entry name" value="PTBA"/>
    <property type="match status" value="1"/>
</dbReference>
<dbReference type="SUPFAM" id="SSF51261">
    <property type="entry name" value="Duplicated hybrid motif"/>
    <property type="match status" value="1"/>
</dbReference>
<dbReference type="GO" id="GO:0016301">
    <property type="term" value="F:kinase activity"/>
    <property type="evidence" value="ECO:0007669"/>
    <property type="project" value="UniProtKB-KW"/>
</dbReference>
<evidence type="ECO:0000256" key="2">
    <source>
        <dbReference type="ARBA" id="ARBA00022448"/>
    </source>
</evidence>
<keyword evidence="2" id="KW-0813">Transport</keyword>
<reference evidence="8" key="1">
    <citation type="submission" date="2022-06" db="EMBL/GenBank/DDBJ databases">
        <title>Vallitalea longa sp. nov., an anaerobic bacterium isolated from marine sediment.</title>
        <authorList>
            <person name="Hirano S."/>
            <person name="Terahara T."/>
            <person name="Mori K."/>
            <person name="Hamada M."/>
            <person name="Matsumoto R."/>
            <person name="Kobayashi T."/>
        </authorList>
    </citation>
    <scope>NUCLEOTIDE SEQUENCE</scope>
    <source>
        <strain evidence="8">SH18-1</strain>
    </source>
</reference>
<dbReference type="EMBL" id="BRLB01000001">
    <property type="protein sequence ID" value="GKX28490.1"/>
    <property type="molecule type" value="Genomic_DNA"/>
</dbReference>
<dbReference type="GO" id="GO:0005737">
    <property type="term" value="C:cytoplasm"/>
    <property type="evidence" value="ECO:0007669"/>
    <property type="project" value="UniProtKB-SubCell"/>
</dbReference>
<feature type="domain" description="PTS EIIA type-1" evidence="7">
    <location>
        <begin position="29"/>
        <end position="133"/>
    </location>
</feature>
<keyword evidence="6" id="KW-0418">Kinase</keyword>
<evidence type="ECO:0000256" key="3">
    <source>
        <dbReference type="ARBA" id="ARBA00022597"/>
    </source>
</evidence>
<evidence type="ECO:0000256" key="6">
    <source>
        <dbReference type="ARBA" id="ARBA00022777"/>
    </source>
</evidence>
<dbReference type="GO" id="GO:0009401">
    <property type="term" value="P:phosphoenolpyruvate-dependent sugar phosphotransferase system"/>
    <property type="evidence" value="ECO:0007669"/>
    <property type="project" value="UniProtKB-KW"/>
</dbReference>
<dbReference type="Proteomes" id="UP001144256">
    <property type="component" value="Unassembled WGS sequence"/>
</dbReference>
<gene>
    <name evidence="8" type="ORF">SH1V18_09700</name>
</gene>
<dbReference type="InterPro" id="IPR001127">
    <property type="entry name" value="PTS_EIIA_1_perm"/>
</dbReference>
<name>A0A9W5Y9G4_9FIRM</name>
<sequence length="160" mass="18079">MFNILKKQKDILIYIPARGKVLELDKVPDEVFASRMIGDGIAFLPHNGIIKAPCDGKIVQIFPTNHALGLVTREGLEIMIHMGVDTVELKGEGFERLIKEQQEVKKGDSLMRMDLELIKEKGKDIITPIIITNMERVKSISPSNMNKLVEDEVIMKIKLK</sequence>
<keyword evidence="9" id="KW-1185">Reference proteome</keyword>
<dbReference type="FunFam" id="2.70.70.10:FF:000001">
    <property type="entry name" value="PTS system glucose-specific IIA component"/>
    <property type="match status" value="1"/>
</dbReference>
<dbReference type="PROSITE" id="PS51093">
    <property type="entry name" value="PTS_EIIA_TYPE_1"/>
    <property type="match status" value="1"/>
</dbReference>
<dbReference type="PROSITE" id="PS00371">
    <property type="entry name" value="PTS_EIIA_TYPE_1_HIS"/>
    <property type="match status" value="1"/>
</dbReference>
<evidence type="ECO:0000259" key="7">
    <source>
        <dbReference type="PROSITE" id="PS51093"/>
    </source>
</evidence>
<dbReference type="InterPro" id="IPR011055">
    <property type="entry name" value="Dup_hybrid_motif"/>
</dbReference>
<organism evidence="8 9">
    <name type="scientific">Vallitalea longa</name>
    <dbReference type="NCBI Taxonomy" id="2936439"/>
    <lineage>
        <taxon>Bacteria</taxon>
        <taxon>Bacillati</taxon>
        <taxon>Bacillota</taxon>
        <taxon>Clostridia</taxon>
        <taxon>Lachnospirales</taxon>
        <taxon>Vallitaleaceae</taxon>
        <taxon>Vallitalea</taxon>
    </lineage>
</organism>
<keyword evidence="3" id="KW-0762">Sugar transport</keyword>
<dbReference type="InterPro" id="IPR050890">
    <property type="entry name" value="PTS_EIIA_component"/>
</dbReference>
<keyword evidence="5" id="KW-0598">Phosphotransferase system</keyword>
<comment type="caution">
    <text evidence="8">The sequence shown here is derived from an EMBL/GenBank/DDBJ whole genome shotgun (WGS) entry which is preliminary data.</text>
</comment>
<accession>A0A9W5Y9G4</accession>
<evidence type="ECO:0000313" key="8">
    <source>
        <dbReference type="EMBL" id="GKX28490.1"/>
    </source>
</evidence>
<dbReference type="AlphaFoldDB" id="A0A9W5Y9G4"/>
<protein>
    <recommendedName>
        <fullName evidence="7">PTS EIIA type-1 domain-containing protein</fullName>
    </recommendedName>
</protein>
<dbReference type="PANTHER" id="PTHR45008">
    <property type="entry name" value="PTS SYSTEM GLUCOSE-SPECIFIC EIIA COMPONENT"/>
    <property type="match status" value="1"/>
</dbReference>
<evidence type="ECO:0000256" key="1">
    <source>
        <dbReference type="ARBA" id="ARBA00004496"/>
    </source>
</evidence>
<evidence type="ECO:0000256" key="4">
    <source>
        <dbReference type="ARBA" id="ARBA00022679"/>
    </source>
</evidence>
<evidence type="ECO:0000256" key="5">
    <source>
        <dbReference type="ARBA" id="ARBA00022683"/>
    </source>
</evidence>
<dbReference type="Pfam" id="PF00358">
    <property type="entry name" value="PTS_EIIA_1"/>
    <property type="match status" value="1"/>
</dbReference>
<dbReference type="PANTHER" id="PTHR45008:SF1">
    <property type="entry name" value="PTS SYSTEM GLUCOSE-SPECIFIC EIIA COMPONENT"/>
    <property type="match status" value="1"/>
</dbReference>
<proteinExistence type="predicted"/>